<dbReference type="PANTHER" id="PTHR43157">
    <property type="entry name" value="PHOSPHATIDYLINOSITOL-GLYCAN BIOSYNTHESIS CLASS F PROTEIN-RELATED"/>
    <property type="match status" value="1"/>
</dbReference>
<dbReference type="PANTHER" id="PTHR43157:SF31">
    <property type="entry name" value="PHOSPHATIDYLINOSITOL-GLYCAN BIOSYNTHESIS CLASS F PROTEIN"/>
    <property type="match status" value="1"/>
</dbReference>
<dbReference type="OrthoDB" id="2196187at2759"/>
<sequence>MSHNQQILRSEVILGKYGKTLAGKTGNFLLTVSDRAGANQTSLIVLITGVSDDSIAGELAVQLASADPALLILTARAESKVAGIQEKIHSAKSNVKTRFLRMDLSDLSAVRGAVNELSDVPHIDHLVCVAGVMFPPYSKTKDGFESQLGVNYLANFVLVKLLLPKVRAAGPSSSIVIMASSMARQGKVHFDDVQFSNGETYDPMVAYGQSNAARVMFVKRLGEKLKNEKVRVFSVDPGAVQSGLQRHCPPGFLDQVAEWKKAGPMVDLDGNTFDIPPWTGTSEGASTVITAMIDPTITDYAGSYLNQNAISDHELHTHLRDTANWTKLWTMSEELTGEKFAL</sequence>
<name>A0A9W4NWR4_9EURO</name>
<protein>
    <submittedName>
        <fullName evidence="3">Uncharacterized protein</fullName>
    </submittedName>
</protein>
<dbReference type="Gene3D" id="3.40.50.720">
    <property type="entry name" value="NAD(P)-binding Rossmann-like Domain"/>
    <property type="match status" value="1"/>
</dbReference>
<accession>A0A9W4NWR4</accession>
<dbReference type="GO" id="GO:0016491">
    <property type="term" value="F:oxidoreductase activity"/>
    <property type="evidence" value="ECO:0007669"/>
    <property type="project" value="UniProtKB-KW"/>
</dbReference>
<dbReference type="EMBL" id="CAJVPD010000272">
    <property type="protein sequence ID" value="CAG8416274.1"/>
    <property type="molecule type" value="Genomic_DNA"/>
</dbReference>
<evidence type="ECO:0000256" key="1">
    <source>
        <dbReference type="ARBA" id="ARBA00006484"/>
    </source>
</evidence>
<dbReference type="SUPFAM" id="SSF51735">
    <property type="entry name" value="NAD(P)-binding Rossmann-fold domains"/>
    <property type="match status" value="1"/>
</dbReference>
<reference evidence="3" key="1">
    <citation type="submission" date="2021-07" db="EMBL/GenBank/DDBJ databases">
        <authorList>
            <person name="Branca A.L. A."/>
        </authorList>
    </citation>
    <scope>NUCLEOTIDE SEQUENCE</scope>
</reference>
<gene>
    <name evidence="3" type="ORF">PSALAMII_LOCUS9228</name>
</gene>
<keyword evidence="2" id="KW-0560">Oxidoreductase</keyword>
<evidence type="ECO:0000256" key="2">
    <source>
        <dbReference type="ARBA" id="ARBA00023002"/>
    </source>
</evidence>
<comment type="similarity">
    <text evidence="1">Belongs to the short-chain dehydrogenases/reductases (SDR) family.</text>
</comment>
<evidence type="ECO:0000313" key="3">
    <source>
        <dbReference type="EMBL" id="CAG8416274.1"/>
    </source>
</evidence>
<dbReference type="Pfam" id="PF00106">
    <property type="entry name" value="adh_short"/>
    <property type="match status" value="1"/>
</dbReference>
<dbReference type="InterPro" id="IPR002347">
    <property type="entry name" value="SDR_fam"/>
</dbReference>
<dbReference type="AlphaFoldDB" id="A0A9W4NWR4"/>
<organism evidence="3 4">
    <name type="scientific">Penicillium salamii</name>
    <dbReference type="NCBI Taxonomy" id="1612424"/>
    <lineage>
        <taxon>Eukaryota</taxon>
        <taxon>Fungi</taxon>
        <taxon>Dikarya</taxon>
        <taxon>Ascomycota</taxon>
        <taxon>Pezizomycotina</taxon>
        <taxon>Eurotiomycetes</taxon>
        <taxon>Eurotiomycetidae</taxon>
        <taxon>Eurotiales</taxon>
        <taxon>Aspergillaceae</taxon>
        <taxon>Penicillium</taxon>
    </lineage>
</organism>
<dbReference type="Proteomes" id="UP001152592">
    <property type="component" value="Unassembled WGS sequence"/>
</dbReference>
<dbReference type="InterPro" id="IPR036291">
    <property type="entry name" value="NAD(P)-bd_dom_sf"/>
</dbReference>
<comment type="caution">
    <text evidence="3">The sequence shown here is derived from an EMBL/GenBank/DDBJ whole genome shotgun (WGS) entry which is preliminary data.</text>
</comment>
<evidence type="ECO:0000313" key="4">
    <source>
        <dbReference type="Proteomes" id="UP001152592"/>
    </source>
</evidence>
<proteinExistence type="inferred from homology"/>